<dbReference type="RefSeq" id="WP_321394423.1">
    <property type="nucleotide sequence ID" value="NZ_CP139487.1"/>
</dbReference>
<dbReference type="AlphaFoldDB" id="A0AAX4HP26"/>
<sequence length="51" mass="5730">MSKKHEHGGQKKKLTKKEQKAINHAKLMANKGSNVVDINAFRTDQQNKKAA</sequence>
<evidence type="ECO:0000313" key="2">
    <source>
        <dbReference type="Proteomes" id="UP001324634"/>
    </source>
</evidence>
<reference evidence="1 2" key="1">
    <citation type="submission" date="2023-11" db="EMBL/GenBank/DDBJ databases">
        <title>Peredibacter starrii A3.12.</title>
        <authorList>
            <person name="Mitchell R.J."/>
        </authorList>
    </citation>
    <scope>NUCLEOTIDE SEQUENCE [LARGE SCALE GENOMIC DNA]</scope>
    <source>
        <strain evidence="1 2">A3.12</strain>
    </source>
</reference>
<gene>
    <name evidence="1" type="ORF">SOO65_19290</name>
</gene>
<accession>A0AAX4HP26</accession>
<dbReference type="Proteomes" id="UP001324634">
    <property type="component" value="Chromosome"/>
</dbReference>
<organism evidence="1 2">
    <name type="scientific">Peredibacter starrii</name>
    <dbReference type="NCBI Taxonomy" id="28202"/>
    <lineage>
        <taxon>Bacteria</taxon>
        <taxon>Pseudomonadati</taxon>
        <taxon>Bdellovibrionota</taxon>
        <taxon>Bacteriovoracia</taxon>
        <taxon>Bacteriovoracales</taxon>
        <taxon>Bacteriovoracaceae</taxon>
        <taxon>Peredibacter</taxon>
    </lineage>
</organism>
<protein>
    <submittedName>
        <fullName evidence="1">Uncharacterized protein</fullName>
    </submittedName>
</protein>
<dbReference type="KEGG" id="psti:SOO65_19290"/>
<dbReference type="EMBL" id="CP139487">
    <property type="protein sequence ID" value="WPU64842.1"/>
    <property type="molecule type" value="Genomic_DNA"/>
</dbReference>
<name>A0AAX4HP26_9BACT</name>
<evidence type="ECO:0000313" key="1">
    <source>
        <dbReference type="EMBL" id="WPU64842.1"/>
    </source>
</evidence>
<proteinExistence type="predicted"/>
<keyword evidence="2" id="KW-1185">Reference proteome</keyword>